<keyword evidence="9" id="KW-1185">Reference proteome</keyword>
<keyword evidence="3 7" id="KW-0812">Transmembrane</keyword>
<evidence type="ECO:0000256" key="7">
    <source>
        <dbReference type="SAM" id="Phobius"/>
    </source>
</evidence>
<feature type="transmembrane region" description="Helical" evidence="7">
    <location>
        <begin position="303"/>
        <end position="320"/>
    </location>
</feature>
<feature type="transmembrane region" description="Helical" evidence="7">
    <location>
        <begin position="53"/>
        <end position="72"/>
    </location>
</feature>
<feature type="transmembrane region" description="Helical" evidence="7">
    <location>
        <begin position="175"/>
        <end position="193"/>
    </location>
</feature>
<protein>
    <recommendedName>
        <fullName evidence="10">EamA domain-containing protein</fullName>
    </recommendedName>
</protein>
<name>A0ABR1FMX4_AURAN</name>
<feature type="transmembrane region" description="Helical" evidence="7">
    <location>
        <begin position="26"/>
        <end position="46"/>
    </location>
</feature>
<dbReference type="InterPro" id="IPR037185">
    <property type="entry name" value="EmrE-like"/>
</dbReference>
<feature type="transmembrane region" description="Helical" evidence="7">
    <location>
        <begin position="144"/>
        <end position="163"/>
    </location>
</feature>
<evidence type="ECO:0000256" key="1">
    <source>
        <dbReference type="ARBA" id="ARBA00004651"/>
    </source>
</evidence>
<keyword evidence="2" id="KW-1003">Cell membrane</keyword>
<evidence type="ECO:0000256" key="3">
    <source>
        <dbReference type="ARBA" id="ARBA00022692"/>
    </source>
</evidence>
<keyword evidence="5 7" id="KW-0472">Membrane</keyword>
<dbReference type="Proteomes" id="UP001363151">
    <property type="component" value="Unassembled WGS sequence"/>
</dbReference>
<comment type="caution">
    <text evidence="8">The sequence shown here is derived from an EMBL/GenBank/DDBJ whole genome shotgun (WGS) entry which is preliminary data.</text>
</comment>
<sequence length="380" mass="38683">MEKGSTTALAAEPTPYALSDTKSEDLATLASLPIIWALMVVVMRVLSDAIEPVYCVLWSQALTLPYFAGAALLSPADEDRSGSLGATLATGSVLGLLWALGALVQNTGFEHGASASHGAFLTQMTTLLVPTFSMLRGDVVPKKFLYACALALPGIACFTFDAGSGGGSSSLDGDALCALAAVVYSSYDLYLASVGDDFDGNRMNFARAVFGTGGAAAAAIAFGSFGDDVAGAAAAAADNFQASSAAAIAFLPAGLAQITDVADVVNGVAVPAIGLPVLACLNLASTTIQPKAHAAVPPAVSQIFYAQTPMWASLLAFLLLRESFSPSSQLGIAAFTLSLAVAAAPDDALAKLLPSKQEAAESPRPEKSPIPLFINATRLD</sequence>
<gene>
    <name evidence="8" type="ORF">SO694_00101064</name>
</gene>
<evidence type="ECO:0000256" key="2">
    <source>
        <dbReference type="ARBA" id="ARBA00022475"/>
    </source>
</evidence>
<dbReference type="EMBL" id="JBBJCI010000356">
    <property type="protein sequence ID" value="KAK7233762.1"/>
    <property type="molecule type" value="Genomic_DNA"/>
</dbReference>
<feature type="transmembrane region" description="Helical" evidence="7">
    <location>
        <begin position="205"/>
        <end position="225"/>
    </location>
</feature>
<reference evidence="8 9" key="1">
    <citation type="submission" date="2024-03" db="EMBL/GenBank/DDBJ databases">
        <title>Aureococcus anophagefferens CCMP1851 and Kratosvirus quantuckense: Draft genome of a second virus-susceptible host strain in the model system.</title>
        <authorList>
            <person name="Chase E."/>
            <person name="Truchon A.R."/>
            <person name="Schepens W."/>
            <person name="Wilhelm S.W."/>
        </authorList>
    </citation>
    <scope>NUCLEOTIDE SEQUENCE [LARGE SCALE GENOMIC DNA]</scope>
    <source>
        <strain evidence="8 9">CCMP1851</strain>
    </source>
</reference>
<feature type="compositionally biased region" description="Basic and acidic residues" evidence="6">
    <location>
        <begin position="358"/>
        <end position="367"/>
    </location>
</feature>
<evidence type="ECO:0000313" key="9">
    <source>
        <dbReference type="Proteomes" id="UP001363151"/>
    </source>
</evidence>
<keyword evidence="4 7" id="KW-1133">Transmembrane helix</keyword>
<organism evidence="8 9">
    <name type="scientific">Aureococcus anophagefferens</name>
    <name type="common">Harmful bloom alga</name>
    <dbReference type="NCBI Taxonomy" id="44056"/>
    <lineage>
        <taxon>Eukaryota</taxon>
        <taxon>Sar</taxon>
        <taxon>Stramenopiles</taxon>
        <taxon>Ochrophyta</taxon>
        <taxon>Pelagophyceae</taxon>
        <taxon>Pelagomonadales</taxon>
        <taxon>Pelagomonadaceae</taxon>
        <taxon>Aureococcus</taxon>
    </lineage>
</organism>
<comment type="subcellular location">
    <subcellularLocation>
        <location evidence="1">Cell membrane</location>
        <topology evidence="1">Multi-pass membrane protein</topology>
    </subcellularLocation>
</comment>
<dbReference type="InterPro" id="IPR051258">
    <property type="entry name" value="Diverse_Substrate_Transporter"/>
</dbReference>
<evidence type="ECO:0000256" key="5">
    <source>
        <dbReference type="ARBA" id="ARBA00023136"/>
    </source>
</evidence>
<accession>A0ABR1FMX4</accession>
<proteinExistence type="predicted"/>
<feature type="transmembrane region" description="Helical" evidence="7">
    <location>
        <begin position="84"/>
        <end position="104"/>
    </location>
</feature>
<evidence type="ECO:0000256" key="4">
    <source>
        <dbReference type="ARBA" id="ARBA00022989"/>
    </source>
</evidence>
<evidence type="ECO:0000313" key="8">
    <source>
        <dbReference type="EMBL" id="KAK7233762.1"/>
    </source>
</evidence>
<dbReference type="PANTHER" id="PTHR42920">
    <property type="entry name" value="OS03G0707200 PROTEIN-RELATED"/>
    <property type="match status" value="1"/>
</dbReference>
<feature type="region of interest" description="Disordered" evidence="6">
    <location>
        <begin position="354"/>
        <end position="380"/>
    </location>
</feature>
<dbReference type="PANTHER" id="PTHR42920:SF5">
    <property type="entry name" value="EAMA DOMAIN-CONTAINING PROTEIN"/>
    <property type="match status" value="1"/>
</dbReference>
<evidence type="ECO:0008006" key="10">
    <source>
        <dbReference type="Google" id="ProtNLM"/>
    </source>
</evidence>
<dbReference type="SUPFAM" id="SSF103481">
    <property type="entry name" value="Multidrug resistance efflux transporter EmrE"/>
    <property type="match status" value="1"/>
</dbReference>
<evidence type="ECO:0000256" key="6">
    <source>
        <dbReference type="SAM" id="MobiDB-lite"/>
    </source>
</evidence>